<comment type="similarity">
    <text evidence="7">Belongs to the binding-protein-dependent transport system permease family.</text>
</comment>
<dbReference type="OrthoDB" id="7834831at2"/>
<proteinExistence type="inferred from homology"/>
<evidence type="ECO:0000256" key="1">
    <source>
        <dbReference type="ARBA" id="ARBA00004651"/>
    </source>
</evidence>
<dbReference type="CDD" id="cd06261">
    <property type="entry name" value="TM_PBP2"/>
    <property type="match status" value="1"/>
</dbReference>
<evidence type="ECO:0000256" key="5">
    <source>
        <dbReference type="ARBA" id="ARBA00022989"/>
    </source>
</evidence>
<feature type="transmembrane region" description="Helical" evidence="7">
    <location>
        <begin position="212"/>
        <end position="236"/>
    </location>
</feature>
<feature type="transmembrane region" description="Helical" evidence="7">
    <location>
        <begin position="109"/>
        <end position="131"/>
    </location>
</feature>
<dbReference type="InterPro" id="IPR000515">
    <property type="entry name" value="MetI-like"/>
</dbReference>
<keyword evidence="3" id="KW-1003">Cell membrane</keyword>
<name>A0A2M9FW13_9PROT</name>
<evidence type="ECO:0000256" key="6">
    <source>
        <dbReference type="ARBA" id="ARBA00023136"/>
    </source>
</evidence>
<feature type="transmembrane region" description="Helical" evidence="7">
    <location>
        <begin position="151"/>
        <end position="171"/>
    </location>
</feature>
<comment type="subcellular location">
    <subcellularLocation>
        <location evidence="1 7">Cell membrane</location>
        <topology evidence="1 7">Multi-pass membrane protein</topology>
    </subcellularLocation>
</comment>
<evidence type="ECO:0000256" key="4">
    <source>
        <dbReference type="ARBA" id="ARBA00022692"/>
    </source>
</evidence>
<reference evidence="9 10" key="1">
    <citation type="submission" date="2017-11" db="EMBL/GenBank/DDBJ databases">
        <title>Draft genome sequence of Rhizobiales bacterium SY3-13.</title>
        <authorList>
            <person name="Sun C."/>
        </authorList>
    </citation>
    <scope>NUCLEOTIDE SEQUENCE [LARGE SCALE GENOMIC DNA]</scope>
    <source>
        <strain evidence="9 10">SY3-13</strain>
    </source>
</reference>
<feature type="domain" description="ABC transmembrane type-1" evidence="8">
    <location>
        <begin position="70"/>
        <end position="279"/>
    </location>
</feature>
<keyword evidence="6 7" id="KW-0472">Membrane</keyword>
<dbReference type="SUPFAM" id="SSF161098">
    <property type="entry name" value="MetI-like"/>
    <property type="match status" value="1"/>
</dbReference>
<dbReference type="PROSITE" id="PS50928">
    <property type="entry name" value="ABC_TM1"/>
    <property type="match status" value="1"/>
</dbReference>
<dbReference type="InterPro" id="IPR045621">
    <property type="entry name" value="BPD_transp_1_N"/>
</dbReference>
<dbReference type="Gene3D" id="1.10.3720.10">
    <property type="entry name" value="MetI-like"/>
    <property type="match status" value="1"/>
</dbReference>
<gene>
    <name evidence="9" type="ORF">CVT23_21650</name>
</gene>
<dbReference type="InterPro" id="IPR035906">
    <property type="entry name" value="MetI-like_sf"/>
</dbReference>
<dbReference type="GO" id="GO:0071916">
    <property type="term" value="F:dipeptide transmembrane transporter activity"/>
    <property type="evidence" value="ECO:0007669"/>
    <property type="project" value="TreeGrafter"/>
</dbReference>
<dbReference type="GO" id="GO:0005886">
    <property type="term" value="C:plasma membrane"/>
    <property type="evidence" value="ECO:0007669"/>
    <property type="project" value="UniProtKB-SubCell"/>
</dbReference>
<comment type="caution">
    <text evidence="9">The sequence shown here is derived from an EMBL/GenBank/DDBJ whole genome shotgun (WGS) entry which is preliminary data.</text>
</comment>
<evidence type="ECO:0000256" key="3">
    <source>
        <dbReference type="ARBA" id="ARBA00022475"/>
    </source>
</evidence>
<dbReference type="AlphaFoldDB" id="A0A2M9FW13"/>
<keyword evidence="5 7" id="KW-1133">Transmembrane helix</keyword>
<evidence type="ECO:0000259" key="8">
    <source>
        <dbReference type="PROSITE" id="PS50928"/>
    </source>
</evidence>
<keyword evidence="2 7" id="KW-0813">Transport</keyword>
<dbReference type="Proteomes" id="UP000229498">
    <property type="component" value="Unassembled WGS sequence"/>
</dbReference>
<keyword evidence="10" id="KW-1185">Reference proteome</keyword>
<evidence type="ECO:0000256" key="2">
    <source>
        <dbReference type="ARBA" id="ARBA00022448"/>
    </source>
</evidence>
<evidence type="ECO:0000256" key="7">
    <source>
        <dbReference type="RuleBase" id="RU363032"/>
    </source>
</evidence>
<feature type="transmembrane region" description="Helical" evidence="7">
    <location>
        <begin position="256"/>
        <end position="282"/>
    </location>
</feature>
<feature type="transmembrane region" description="Helical" evidence="7">
    <location>
        <begin position="76"/>
        <end position="97"/>
    </location>
</feature>
<keyword evidence="4 7" id="KW-0812">Transmembrane</keyword>
<protein>
    <submittedName>
        <fullName evidence="9">Peptide ABC transporter</fullName>
    </submittedName>
</protein>
<evidence type="ECO:0000313" key="9">
    <source>
        <dbReference type="EMBL" id="PJK27644.1"/>
    </source>
</evidence>
<dbReference type="Pfam" id="PF00528">
    <property type="entry name" value="BPD_transp_1"/>
    <property type="match status" value="1"/>
</dbReference>
<dbReference type="PANTHER" id="PTHR43163">
    <property type="entry name" value="DIPEPTIDE TRANSPORT SYSTEM PERMEASE PROTEIN DPPB-RELATED"/>
    <property type="match status" value="1"/>
</dbReference>
<dbReference type="EMBL" id="PHIG01000063">
    <property type="protein sequence ID" value="PJK27644.1"/>
    <property type="molecule type" value="Genomic_DNA"/>
</dbReference>
<accession>A0A2M9FW13</accession>
<dbReference type="PANTHER" id="PTHR43163:SF6">
    <property type="entry name" value="DIPEPTIDE TRANSPORT SYSTEM PERMEASE PROTEIN DPPB-RELATED"/>
    <property type="match status" value="1"/>
</dbReference>
<organism evidence="9 10">
    <name type="scientific">Minwuia thermotolerans</name>
    <dbReference type="NCBI Taxonomy" id="2056226"/>
    <lineage>
        <taxon>Bacteria</taxon>
        <taxon>Pseudomonadati</taxon>
        <taxon>Pseudomonadota</taxon>
        <taxon>Alphaproteobacteria</taxon>
        <taxon>Minwuiales</taxon>
        <taxon>Minwuiaceae</taxon>
        <taxon>Minwuia</taxon>
    </lineage>
</organism>
<dbReference type="Pfam" id="PF19300">
    <property type="entry name" value="BPD_transp_1_N"/>
    <property type="match status" value="1"/>
</dbReference>
<evidence type="ECO:0000313" key="10">
    <source>
        <dbReference type="Proteomes" id="UP000229498"/>
    </source>
</evidence>
<sequence length="293" mass="32186">MISLLPGDVAYAIAGEDATLEEINQIREELGLNDPLPIRYLEWIGNCLTGDFGASIRTGEPVLEAIFARLPVTLELMVLSQIIAVLLAIPLGLYSAYRANTARDKAITTIGFVFVSVPNFVFGLILIYVFALQLDLLPATDYQRISDGLWANLRSMILPALAIAAAEWVVLMRVLRSDMIGVLREDYIAMARSKGLPPASVLFRHALRPASFTLLTILGLQVANVMSGALVIETLFALPGLGRLLVENIFARDFMMVQGCVLFIAVFYTVINFTVDMLYAAIDPRVRVERGHG</sequence>